<dbReference type="InterPro" id="IPR011990">
    <property type="entry name" value="TPR-like_helical_dom_sf"/>
</dbReference>
<sequence length="349" mass="40452">MMLKRLTLLALIAFSLVLSGCAQFYARQGNVDAQIDFWVENHQYDRALDTIAALEPEHEQYTELRQRTGVIEAKREQYIEETLDEAQQFEREQEWAEAVKVLDRALFNLPEAPELRAQRQEYEERRLASVHESEQSILLARGRYLLAIRDSEENLLKANPDNFFAQQRYRRFQEDLKQVSRELYVVGKQSLYENDTPTAIQALSLSNRLAPNDLSQELLTSIQQAARADRTAAREEQAAVAERQWPVLESSFRQALQLNDLLGARRLVSEMKEINSDAAEPFDEQLQERIDREANALLERGRLLYGQGFLQEALEVWQEALQLKPDDPELQASAQRAETFLKNLDRWGD</sequence>
<organism evidence="5 6">
    <name type="scientific">Saccharospirillum salsuginis</name>
    <dbReference type="NCBI Taxonomy" id="418750"/>
    <lineage>
        <taxon>Bacteria</taxon>
        <taxon>Pseudomonadati</taxon>
        <taxon>Pseudomonadota</taxon>
        <taxon>Gammaproteobacteria</taxon>
        <taxon>Oceanospirillales</taxon>
        <taxon>Saccharospirillaceae</taxon>
        <taxon>Saccharospirillum</taxon>
    </lineage>
</organism>
<protein>
    <recommendedName>
        <fullName evidence="7">Tetratricopeptide repeat protein</fullName>
    </recommendedName>
</protein>
<dbReference type="Gene3D" id="1.25.40.10">
    <property type="entry name" value="Tetratricopeptide repeat domain"/>
    <property type="match status" value="1"/>
</dbReference>
<dbReference type="PROSITE" id="PS51257">
    <property type="entry name" value="PROKAR_LIPOPROTEIN"/>
    <property type="match status" value="1"/>
</dbReference>
<name>A0A918KGS7_9GAMM</name>
<dbReference type="Pfam" id="PF07719">
    <property type="entry name" value="TPR_2"/>
    <property type="match status" value="1"/>
</dbReference>
<reference evidence="5" key="2">
    <citation type="submission" date="2020-09" db="EMBL/GenBank/DDBJ databases">
        <authorList>
            <person name="Sun Q."/>
            <person name="Kim S."/>
        </authorList>
    </citation>
    <scope>NUCLEOTIDE SEQUENCE</scope>
    <source>
        <strain evidence="5">KCTC 22169</strain>
    </source>
</reference>
<comment type="caution">
    <text evidence="5">The sequence shown here is derived from an EMBL/GenBank/DDBJ whole genome shotgun (WGS) entry which is preliminary data.</text>
</comment>
<dbReference type="InterPro" id="IPR013105">
    <property type="entry name" value="TPR_2"/>
</dbReference>
<evidence type="ECO:0000256" key="4">
    <source>
        <dbReference type="SAM" id="SignalP"/>
    </source>
</evidence>
<reference evidence="5" key="1">
    <citation type="journal article" date="2014" name="Int. J. Syst. Evol. Microbiol.">
        <title>Complete genome sequence of Corynebacterium casei LMG S-19264T (=DSM 44701T), isolated from a smear-ripened cheese.</title>
        <authorList>
            <consortium name="US DOE Joint Genome Institute (JGI-PGF)"/>
            <person name="Walter F."/>
            <person name="Albersmeier A."/>
            <person name="Kalinowski J."/>
            <person name="Ruckert C."/>
        </authorList>
    </citation>
    <scope>NUCLEOTIDE SEQUENCE</scope>
    <source>
        <strain evidence="5">KCTC 22169</strain>
    </source>
</reference>
<dbReference type="SUPFAM" id="SSF48452">
    <property type="entry name" value="TPR-like"/>
    <property type="match status" value="1"/>
</dbReference>
<dbReference type="InterPro" id="IPR019734">
    <property type="entry name" value="TPR_rpt"/>
</dbReference>
<keyword evidence="4" id="KW-0732">Signal</keyword>
<dbReference type="AlphaFoldDB" id="A0A918KGS7"/>
<dbReference type="EMBL" id="BMXR01000007">
    <property type="protein sequence ID" value="GGX60552.1"/>
    <property type="molecule type" value="Genomic_DNA"/>
</dbReference>
<evidence type="ECO:0000256" key="1">
    <source>
        <dbReference type="ARBA" id="ARBA00022737"/>
    </source>
</evidence>
<proteinExistence type="predicted"/>
<dbReference type="PROSITE" id="PS50293">
    <property type="entry name" value="TPR_REGION"/>
    <property type="match status" value="1"/>
</dbReference>
<feature type="chain" id="PRO_5037838994" description="Tetratricopeptide repeat protein" evidence="4">
    <location>
        <begin position="27"/>
        <end position="349"/>
    </location>
</feature>
<dbReference type="RefSeq" id="WP_189610229.1">
    <property type="nucleotide sequence ID" value="NZ_BMXR01000007.1"/>
</dbReference>
<evidence type="ECO:0000256" key="3">
    <source>
        <dbReference type="PROSITE-ProRule" id="PRU00339"/>
    </source>
</evidence>
<dbReference type="SMART" id="SM00028">
    <property type="entry name" value="TPR"/>
    <property type="match status" value="1"/>
</dbReference>
<feature type="repeat" description="TPR" evidence="3">
    <location>
        <begin position="294"/>
        <end position="327"/>
    </location>
</feature>
<dbReference type="Proteomes" id="UP000626148">
    <property type="component" value="Unassembled WGS sequence"/>
</dbReference>
<gene>
    <name evidence="5" type="ORF">GCM10007392_30720</name>
</gene>
<evidence type="ECO:0000313" key="6">
    <source>
        <dbReference type="Proteomes" id="UP000626148"/>
    </source>
</evidence>
<accession>A0A918KGS7</accession>
<evidence type="ECO:0000313" key="5">
    <source>
        <dbReference type="EMBL" id="GGX60552.1"/>
    </source>
</evidence>
<evidence type="ECO:0000256" key="2">
    <source>
        <dbReference type="ARBA" id="ARBA00022803"/>
    </source>
</evidence>
<evidence type="ECO:0008006" key="7">
    <source>
        <dbReference type="Google" id="ProtNLM"/>
    </source>
</evidence>
<keyword evidence="6" id="KW-1185">Reference proteome</keyword>
<feature type="signal peptide" evidence="4">
    <location>
        <begin position="1"/>
        <end position="26"/>
    </location>
</feature>
<dbReference type="PROSITE" id="PS50005">
    <property type="entry name" value="TPR"/>
    <property type="match status" value="1"/>
</dbReference>
<keyword evidence="2 3" id="KW-0802">TPR repeat</keyword>
<keyword evidence="1" id="KW-0677">Repeat</keyword>